<feature type="region of interest" description="Disordered" evidence="1">
    <location>
        <begin position="60"/>
        <end position="97"/>
    </location>
</feature>
<evidence type="ECO:0000256" key="1">
    <source>
        <dbReference type="SAM" id="MobiDB-lite"/>
    </source>
</evidence>
<proteinExistence type="predicted"/>
<dbReference type="Proteomes" id="UP000887564">
    <property type="component" value="Unplaced"/>
</dbReference>
<dbReference type="WBParaSite" id="PEQ_0000101101-mRNA-1">
    <property type="protein sequence ID" value="PEQ_0000101101-mRNA-1"/>
    <property type="gene ID" value="PEQ_0000101101"/>
</dbReference>
<evidence type="ECO:0000313" key="3">
    <source>
        <dbReference type="WBParaSite" id="PEQ_0000101101-mRNA-1"/>
    </source>
</evidence>
<keyword evidence="2" id="KW-1185">Reference proteome</keyword>
<reference evidence="3" key="1">
    <citation type="submission" date="2022-11" db="UniProtKB">
        <authorList>
            <consortium name="WormBaseParasite"/>
        </authorList>
    </citation>
    <scope>IDENTIFICATION</scope>
</reference>
<dbReference type="AlphaFoldDB" id="A0A914R3J1"/>
<sequence>LQKVALNLRLVYVDDVGIVFVPQRLQLKAIIEALETINVFRELYQDELFEIKLRMEQRTLRKQAEEEQKQSGDKGTVGMDDTRSQTRKRKATGDTDT</sequence>
<evidence type="ECO:0000313" key="2">
    <source>
        <dbReference type="Proteomes" id="UP000887564"/>
    </source>
</evidence>
<protein>
    <submittedName>
        <fullName evidence="3">Uncharacterized protein</fullName>
    </submittedName>
</protein>
<name>A0A914R3J1_PAREQ</name>
<accession>A0A914R3J1</accession>
<feature type="compositionally biased region" description="Basic and acidic residues" evidence="1">
    <location>
        <begin position="60"/>
        <end position="72"/>
    </location>
</feature>
<organism evidence="2 3">
    <name type="scientific">Parascaris equorum</name>
    <name type="common">Equine roundworm</name>
    <dbReference type="NCBI Taxonomy" id="6256"/>
    <lineage>
        <taxon>Eukaryota</taxon>
        <taxon>Metazoa</taxon>
        <taxon>Ecdysozoa</taxon>
        <taxon>Nematoda</taxon>
        <taxon>Chromadorea</taxon>
        <taxon>Rhabditida</taxon>
        <taxon>Spirurina</taxon>
        <taxon>Ascaridomorpha</taxon>
        <taxon>Ascaridoidea</taxon>
        <taxon>Ascarididae</taxon>
        <taxon>Parascaris</taxon>
    </lineage>
</organism>